<dbReference type="AlphaFoldDB" id="A0AAJ4WA08"/>
<evidence type="ECO:0000256" key="6">
    <source>
        <dbReference type="ARBA" id="ARBA00023163"/>
    </source>
</evidence>
<keyword evidence="1 7" id="KW-0597">Phosphoprotein</keyword>
<keyword evidence="5" id="KW-0805">Transcription regulation</keyword>
<dbReference type="InterPro" id="IPR027417">
    <property type="entry name" value="P-loop_NTPase"/>
</dbReference>
<dbReference type="SUPFAM" id="SSF52540">
    <property type="entry name" value="P-loop containing nucleoside triphosphate hydrolases"/>
    <property type="match status" value="1"/>
</dbReference>
<dbReference type="InterPro" id="IPR058031">
    <property type="entry name" value="AAA_lid_NorR"/>
</dbReference>
<evidence type="ECO:0000256" key="1">
    <source>
        <dbReference type="ARBA" id="ARBA00022553"/>
    </source>
</evidence>
<dbReference type="GO" id="GO:0000160">
    <property type="term" value="P:phosphorelay signal transduction system"/>
    <property type="evidence" value="ECO:0007669"/>
    <property type="project" value="UniProtKB-KW"/>
</dbReference>
<dbReference type="RefSeq" id="WP_074821765.1">
    <property type="nucleotide sequence ID" value="NZ_FOLW01000003.1"/>
</dbReference>
<keyword evidence="2" id="KW-0547">Nucleotide-binding</keyword>
<dbReference type="EMBL" id="FOLW01000003">
    <property type="protein sequence ID" value="SFC64939.1"/>
    <property type="molecule type" value="Genomic_DNA"/>
</dbReference>
<evidence type="ECO:0000256" key="2">
    <source>
        <dbReference type="ARBA" id="ARBA00022741"/>
    </source>
</evidence>
<dbReference type="CDD" id="cd17549">
    <property type="entry name" value="REC_DctD-like"/>
    <property type="match status" value="1"/>
</dbReference>
<dbReference type="PROSITE" id="PS50045">
    <property type="entry name" value="SIGMA54_INTERACT_4"/>
    <property type="match status" value="1"/>
</dbReference>
<keyword evidence="6" id="KW-0804">Transcription</keyword>
<dbReference type="PANTHER" id="PTHR32071:SF29">
    <property type="entry name" value="PHOSPHOGLYCERATE TRANSPORT SYSTEM TRANSCRIPTIONAL REGULATORY PROTEIN PGTA"/>
    <property type="match status" value="1"/>
</dbReference>
<dbReference type="SUPFAM" id="SSF52172">
    <property type="entry name" value="CheY-like"/>
    <property type="match status" value="1"/>
</dbReference>
<evidence type="ECO:0000256" key="3">
    <source>
        <dbReference type="ARBA" id="ARBA00022840"/>
    </source>
</evidence>
<dbReference type="GO" id="GO:0005524">
    <property type="term" value="F:ATP binding"/>
    <property type="evidence" value="ECO:0007669"/>
    <property type="project" value="UniProtKB-KW"/>
</dbReference>
<sequence>MLSDQQSILLIDDDHDVLEAYSALLQQEGYQVYTCSDPQQVSGLLPEDWPGIVLTDVYMPEISGITLLEQLHNTDSQLPILLITGHGDVPMAVEAVKKGAYDFLQKPVNPQQLLTLIEKALTERRLLIEQRKWRREQLGEHLIGHSGWIRQLRQQLETLAETTLPICLYGELGTGRTLAAKYLHRISPQRENPLVVEELTADTEQPLDLWAKQANGGTLLLKNIECLTLVNQRLLIQLQDQQQERKFRLIVTSQCPPAELAAKQQLIPELYYLFSLTQIECIPLNKRPGDIEVLFRHYLAYACKRLNRQQPQLSEALVKKFTTRPWPGNVRELANAAELVAVGVLPMAGPVNTLATDADPTPLDERIENYERKIIIEALNIHQGRINDVAEYFQIPRKKLYLRMKKYGIDKMDYRY</sequence>
<dbReference type="GO" id="GO:0043565">
    <property type="term" value="F:sequence-specific DNA binding"/>
    <property type="evidence" value="ECO:0007669"/>
    <property type="project" value="InterPro"/>
</dbReference>
<dbReference type="FunFam" id="3.40.50.2300:FF:000018">
    <property type="entry name" value="DNA-binding transcriptional regulator NtrC"/>
    <property type="match status" value="1"/>
</dbReference>
<evidence type="ECO:0000256" key="5">
    <source>
        <dbReference type="ARBA" id="ARBA00023015"/>
    </source>
</evidence>
<feature type="modified residue" description="4-aspartylphosphate" evidence="7">
    <location>
        <position position="56"/>
    </location>
</feature>
<dbReference type="PANTHER" id="PTHR32071">
    <property type="entry name" value="TRANSCRIPTIONAL REGULATORY PROTEIN"/>
    <property type="match status" value="1"/>
</dbReference>
<gene>
    <name evidence="10" type="ORF">SAMN02745723_103208</name>
</gene>
<keyword evidence="4" id="KW-0902">Two-component regulatory system</keyword>
<dbReference type="PROSITE" id="PS00688">
    <property type="entry name" value="SIGMA54_INTERACT_3"/>
    <property type="match status" value="1"/>
</dbReference>
<name>A0AAJ4WA08_9GAMM</name>
<evidence type="ECO:0000313" key="10">
    <source>
        <dbReference type="EMBL" id="SFC64939.1"/>
    </source>
</evidence>
<dbReference type="Gene3D" id="3.40.50.300">
    <property type="entry name" value="P-loop containing nucleotide triphosphate hydrolases"/>
    <property type="match status" value="1"/>
</dbReference>
<evidence type="ECO:0000259" key="9">
    <source>
        <dbReference type="PROSITE" id="PS50110"/>
    </source>
</evidence>
<comment type="caution">
    <text evidence="10">The sequence shown here is derived from an EMBL/GenBank/DDBJ whole genome shotgun (WGS) entry which is preliminary data.</text>
</comment>
<dbReference type="InterPro" id="IPR002197">
    <property type="entry name" value="HTH_Fis"/>
</dbReference>
<dbReference type="Gene3D" id="1.10.10.60">
    <property type="entry name" value="Homeodomain-like"/>
    <property type="match status" value="1"/>
</dbReference>
<keyword evidence="3" id="KW-0067">ATP-binding</keyword>
<dbReference type="InterPro" id="IPR011006">
    <property type="entry name" value="CheY-like_superfamily"/>
</dbReference>
<dbReference type="InterPro" id="IPR001789">
    <property type="entry name" value="Sig_transdc_resp-reg_receiver"/>
</dbReference>
<dbReference type="InterPro" id="IPR009057">
    <property type="entry name" value="Homeodomain-like_sf"/>
</dbReference>
<dbReference type="InterPro" id="IPR025944">
    <property type="entry name" value="Sigma_54_int_dom_CS"/>
</dbReference>
<feature type="domain" description="Response regulatory" evidence="9">
    <location>
        <begin position="7"/>
        <end position="121"/>
    </location>
</feature>
<dbReference type="GO" id="GO:0006355">
    <property type="term" value="P:regulation of DNA-templated transcription"/>
    <property type="evidence" value="ECO:0007669"/>
    <property type="project" value="InterPro"/>
</dbReference>
<dbReference type="Pfam" id="PF14532">
    <property type="entry name" value="Sigma54_activ_2"/>
    <property type="match status" value="1"/>
</dbReference>
<accession>A0AAJ4WA08</accession>
<organism evidence="10 11">
    <name type="scientific">Pragia fontium DSM 5563 = ATCC 49100</name>
    <dbReference type="NCBI Taxonomy" id="1122977"/>
    <lineage>
        <taxon>Bacteria</taxon>
        <taxon>Pseudomonadati</taxon>
        <taxon>Pseudomonadota</taxon>
        <taxon>Gammaproteobacteria</taxon>
        <taxon>Enterobacterales</taxon>
        <taxon>Budviciaceae</taxon>
        <taxon>Pragia</taxon>
    </lineage>
</organism>
<dbReference type="InterPro" id="IPR002078">
    <property type="entry name" value="Sigma_54_int"/>
</dbReference>
<proteinExistence type="predicted"/>
<dbReference type="Gene3D" id="1.10.8.60">
    <property type="match status" value="1"/>
</dbReference>
<evidence type="ECO:0000259" key="8">
    <source>
        <dbReference type="PROSITE" id="PS50045"/>
    </source>
</evidence>
<dbReference type="Pfam" id="PF02954">
    <property type="entry name" value="HTH_8"/>
    <property type="match status" value="1"/>
</dbReference>
<dbReference type="Pfam" id="PF00072">
    <property type="entry name" value="Response_reg"/>
    <property type="match status" value="1"/>
</dbReference>
<evidence type="ECO:0000256" key="7">
    <source>
        <dbReference type="PROSITE-ProRule" id="PRU00169"/>
    </source>
</evidence>
<dbReference type="NCBIfam" id="NF047793">
    <property type="entry name" value="ResRegPgtA"/>
    <property type="match status" value="1"/>
</dbReference>
<dbReference type="Pfam" id="PF25601">
    <property type="entry name" value="AAA_lid_14"/>
    <property type="match status" value="1"/>
</dbReference>
<feature type="domain" description="Sigma-54 factor interaction" evidence="8">
    <location>
        <begin position="142"/>
        <end position="342"/>
    </location>
</feature>
<dbReference type="PROSITE" id="PS50110">
    <property type="entry name" value="RESPONSE_REGULATORY"/>
    <property type="match status" value="1"/>
</dbReference>
<evidence type="ECO:0000313" key="11">
    <source>
        <dbReference type="Proteomes" id="UP000226420"/>
    </source>
</evidence>
<dbReference type="SMART" id="SM00448">
    <property type="entry name" value="REC"/>
    <property type="match status" value="1"/>
</dbReference>
<reference evidence="10 11" key="1">
    <citation type="submission" date="2016-10" db="EMBL/GenBank/DDBJ databases">
        <authorList>
            <person name="Varghese N."/>
            <person name="Submissions S."/>
        </authorList>
    </citation>
    <scope>NUCLEOTIDE SEQUENCE [LARGE SCALE GENOMIC DNA]</scope>
    <source>
        <strain evidence="10 11">DSM 5563</strain>
    </source>
</reference>
<dbReference type="Gene3D" id="3.40.50.2300">
    <property type="match status" value="1"/>
</dbReference>
<dbReference type="Proteomes" id="UP000226420">
    <property type="component" value="Unassembled WGS sequence"/>
</dbReference>
<dbReference type="SUPFAM" id="SSF46689">
    <property type="entry name" value="Homeodomain-like"/>
    <property type="match status" value="1"/>
</dbReference>
<protein>
    <submittedName>
        <fullName evidence="10">Two-component system, NtrC family, phosphoglycerate transport system response regulator PgtA</fullName>
    </submittedName>
</protein>
<evidence type="ECO:0000256" key="4">
    <source>
        <dbReference type="ARBA" id="ARBA00023012"/>
    </source>
</evidence>